<keyword evidence="2" id="KW-1185">Reference proteome</keyword>
<dbReference type="EMBL" id="JBEZNA010000001">
    <property type="protein sequence ID" value="MEU9575785.1"/>
    <property type="molecule type" value="Genomic_DNA"/>
</dbReference>
<gene>
    <name evidence="1" type="ORF">AB0D95_00530</name>
</gene>
<accession>A0ABV3EHW5</accession>
<reference evidence="1 2" key="1">
    <citation type="submission" date="2024-06" db="EMBL/GenBank/DDBJ databases">
        <title>The Natural Products Discovery Center: Release of the First 8490 Sequenced Strains for Exploring Actinobacteria Biosynthetic Diversity.</title>
        <authorList>
            <person name="Kalkreuter E."/>
            <person name="Kautsar S.A."/>
            <person name="Yang D."/>
            <person name="Bader C.D."/>
            <person name="Teijaro C.N."/>
            <person name="Fluegel L."/>
            <person name="Davis C.M."/>
            <person name="Simpson J.R."/>
            <person name="Lauterbach L."/>
            <person name="Steele A.D."/>
            <person name="Gui C."/>
            <person name="Meng S."/>
            <person name="Li G."/>
            <person name="Viehrig K."/>
            <person name="Ye F."/>
            <person name="Su P."/>
            <person name="Kiefer A.F."/>
            <person name="Nichols A."/>
            <person name="Cepeda A.J."/>
            <person name="Yan W."/>
            <person name="Fan B."/>
            <person name="Jiang Y."/>
            <person name="Adhikari A."/>
            <person name="Zheng C.-J."/>
            <person name="Schuster L."/>
            <person name="Cowan T.M."/>
            <person name="Smanski M.J."/>
            <person name="Chevrette M.G."/>
            <person name="De Carvalho L.P.S."/>
            <person name="Shen B."/>
        </authorList>
    </citation>
    <scope>NUCLEOTIDE SEQUENCE [LARGE SCALE GENOMIC DNA]</scope>
    <source>
        <strain evidence="1 2">NPDC048117</strain>
    </source>
</reference>
<name>A0ABV3EHW5_9ACTN</name>
<dbReference type="RefSeq" id="WP_359267757.1">
    <property type="nucleotide sequence ID" value="NZ_JBEZNA010000001.1"/>
</dbReference>
<sequence>MFTVDDDCADGGGFFLASLFPAEAGGARPLPVRIIKDRRLISSYY</sequence>
<protein>
    <submittedName>
        <fullName evidence="1">Uncharacterized protein</fullName>
    </submittedName>
</protein>
<proteinExistence type="predicted"/>
<organism evidence="1 2">
    <name type="scientific">Streptomyces chilikensis</name>
    <dbReference type="NCBI Taxonomy" id="1194079"/>
    <lineage>
        <taxon>Bacteria</taxon>
        <taxon>Bacillati</taxon>
        <taxon>Actinomycetota</taxon>
        <taxon>Actinomycetes</taxon>
        <taxon>Kitasatosporales</taxon>
        <taxon>Streptomycetaceae</taxon>
        <taxon>Streptomyces</taxon>
    </lineage>
</organism>
<comment type="caution">
    <text evidence="1">The sequence shown here is derived from an EMBL/GenBank/DDBJ whole genome shotgun (WGS) entry which is preliminary data.</text>
</comment>
<evidence type="ECO:0000313" key="1">
    <source>
        <dbReference type="EMBL" id="MEU9575785.1"/>
    </source>
</evidence>
<evidence type="ECO:0000313" key="2">
    <source>
        <dbReference type="Proteomes" id="UP001551584"/>
    </source>
</evidence>
<dbReference type="Proteomes" id="UP001551584">
    <property type="component" value="Unassembled WGS sequence"/>
</dbReference>